<dbReference type="InterPro" id="IPR000241">
    <property type="entry name" value="RlmKL-like_Mtase"/>
</dbReference>
<dbReference type="EMBL" id="MHKO01000047">
    <property type="protein sequence ID" value="OGY91412.1"/>
    <property type="molecule type" value="Genomic_DNA"/>
</dbReference>
<dbReference type="Pfam" id="PF01170">
    <property type="entry name" value="UPF0020"/>
    <property type="match status" value="1"/>
</dbReference>
<dbReference type="STRING" id="1798553.A3H70_00095"/>
<evidence type="ECO:0000259" key="1">
    <source>
        <dbReference type="Pfam" id="PF01170"/>
    </source>
</evidence>
<feature type="domain" description="Ribosomal RNA large subunit methyltransferase K/L-like methyltransferase" evidence="1">
    <location>
        <begin position="197"/>
        <end position="345"/>
    </location>
</feature>
<gene>
    <name evidence="2" type="ORF">A3H70_00095</name>
</gene>
<dbReference type="Proteomes" id="UP000178109">
    <property type="component" value="Unassembled WGS sequence"/>
</dbReference>
<evidence type="ECO:0000313" key="3">
    <source>
        <dbReference type="Proteomes" id="UP000178109"/>
    </source>
</evidence>
<dbReference type="PANTHER" id="PTHR14911:SF13">
    <property type="entry name" value="TRNA (GUANINE(6)-N2)-METHYLTRANSFERASE THUMP3"/>
    <property type="match status" value="1"/>
</dbReference>
<dbReference type="GO" id="GO:0016423">
    <property type="term" value="F:tRNA (guanine) methyltransferase activity"/>
    <property type="evidence" value="ECO:0007669"/>
    <property type="project" value="TreeGrafter"/>
</dbReference>
<dbReference type="InterPro" id="IPR029063">
    <property type="entry name" value="SAM-dependent_MTases_sf"/>
</dbReference>
<comment type="caution">
    <text evidence="2">The sequence shown here is derived from an EMBL/GenBank/DDBJ whole genome shotgun (WGS) entry which is preliminary data.</text>
</comment>
<dbReference type="Gene3D" id="3.40.50.150">
    <property type="entry name" value="Vaccinia Virus protein VP39"/>
    <property type="match status" value="1"/>
</dbReference>
<dbReference type="AlphaFoldDB" id="A0A1G2BQL7"/>
<sequence length="450" mass="49562">MNHSFLIFGREPSVSFAELYQHLGQTSQKISVANREAVLVDDPEFGHTAPDILAGVVKSGLIVKTAPSLSAEILASILELHLKKEGKFNFGLSFYGFSTSLQTLTLPSPLKGEGNLKRLGLEVKKILKQSGASVRLVESRSGNLSSADVVKNRLLDKGVELCLLKAKDEFLIGQTLAVQPFEEYSERDYGRPARDSRSGMLPPKLAKAMVNIASRGNRGLKILDPFCGSGTVLQESLLLGCNVIGTDIEARAIADSKKNLEWLLNRHSEIKYVIPTEVRRSFSEGGRSGGISSVVQGIPRLRFASLGMTSNVHIEKCDVRQLGNILSKNSVDAIVSEFDLGPPLSGKESEGKIKSIVSSLNDFYLAALHALQPILKDAGQAVLAWPYFKKFDLFIPAFDELEQLGWQAEAPYPESFEKDFPLSRRNTLLYGRQGQYVWREILILKKTDRG</sequence>
<dbReference type="GO" id="GO:0030488">
    <property type="term" value="P:tRNA methylation"/>
    <property type="evidence" value="ECO:0007669"/>
    <property type="project" value="TreeGrafter"/>
</dbReference>
<dbReference type="CDD" id="cd02440">
    <property type="entry name" value="AdoMet_MTases"/>
    <property type="match status" value="1"/>
</dbReference>
<dbReference type="SUPFAM" id="SSF53335">
    <property type="entry name" value="S-adenosyl-L-methionine-dependent methyltransferases"/>
    <property type="match status" value="1"/>
</dbReference>
<accession>A0A1G2BQL7</accession>
<name>A0A1G2BQL7_9BACT</name>
<reference evidence="2 3" key="1">
    <citation type="journal article" date="2016" name="Nat. Commun.">
        <title>Thousands of microbial genomes shed light on interconnected biogeochemical processes in an aquifer system.</title>
        <authorList>
            <person name="Anantharaman K."/>
            <person name="Brown C.T."/>
            <person name="Hug L.A."/>
            <person name="Sharon I."/>
            <person name="Castelle C.J."/>
            <person name="Probst A.J."/>
            <person name="Thomas B.C."/>
            <person name="Singh A."/>
            <person name="Wilkins M.J."/>
            <person name="Karaoz U."/>
            <person name="Brodie E.L."/>
            <person name="Williams K.H."/>
            <person name="Hubbard S.S."/>
            <person name="Banfield J.F."/>
        </authorList>
    </citation>
    <scope>NUCLEOTIDE SEQUENCE [LARGE SCALE GENOMIC DNA]</scope>
</reference>
<evidence type="ECO:0000313" key="2">
    <source>
        <dbReference type="EMBL" id="OGY91412.1"/>
    </source>
</evidence>
<proteinExistence type="predicted"/>
<protein>
    <recommendedName>
        <fullName evidence="1">Ribosomal RNA large subunit methyltransferase K/L-like methyltransferase domain-containing protein</fullName>
    </recommendedName>
</protein>
<dbReference type="PANTHER" id="PTHR14911">
    <property type="entry name" value="THUMP DOMAIN-CONTAINING"/>
    <property type="match status" value="1"/>
</dbReference>
<organism evidence="2 3">
    <name type="scientific">Candidatus Komeilibacteria bacterium RIFCSPLOWO2_02_FULL_48_11</name>
    <dbReference type="NCBI Taxonomy" id="1798553"/>
    <lineage>
        <taxon>Bacteria</taxon>
        <taxon>Candidatus Komeiliibacteriota</taxon>
    </lineage>
</organism>